<dbReference type="EMBL" id="DF848735">
    <property type="protein sequence ID" value="GAT54643.1"/>
    <property type="molecule type" value="Genomic_DNA"/>
</dbReference>
<name>A0ABQ0LU63_MYCCL</name>
<feature type="non-terminal residue" evidence="1">
    <location>
        <position position="1"/>
    </location>
</feature>
<sequence length="303" mass="34459">QYCRNWWEIDEERDCGDGSAPRAVPLPTLQLETLQADIRLLLDQFNRCRLDYPNDFGSKDEEWWKELLHDKMQGSKADKYRRLWYLCKSLELRTAGGPSNASLFMYRIAKWVRQRTFNEVKKFAIPPVSSPGVSEATVLNSALLALQTAFPQVSDEMGREKQQSCLNLLRRVYRSGGVSVPGDFKKDVFILLCRTLKIKDAEGKFFAEKTSATKEDMFNALLADESISTGRHEIQKTKIDAGKGAVLGRNVMEQIKADTEATQLPTWLTRAPKGWGTKAFGKLSAAQWHTLFLVHFPYSIICL</sequence>
<dbReference type="Proteomes" id="UP000815677">
    <property type="component" value="Unassembled WGS sequence"/>
</dbReference>
<gene>
    <name evidence="1" type="ORF">MCHLO_11481</name>
</gene>
<evidence type="ECO:0000313" key="2">
    <source>
        <dbReference type="Proteomes" id="UP000815677"/>
    </source>
</evidence>
<proteinExistence type="predicted"/>
<organism evidence="1 2">
    <name type="scientific">Mycena chlorophos</name>
    <name type="common">Agaric fungus</name>
    <name type="synonym">Agaricus chlorophos</name>
    <dbReference type="NCBI Taxonomy" id="658473"/>
    <lineage>
        <taxon>Eukaryota</taxon>
        <taxon>Fungi</taxon>
        <taxon>Dikarya</taxon>
        <taxon>Basidiomycota</taxon>
        <taxon>Agaricomycotina</taxon>
        <taxon>Agaricomycetes</taxon>
        <taxon>Agaricomycetidae</taxon>
        <taxon>Agaricales</taxon>
        <taxon>Marasmiineae</taxon>
        <taxon>Mycenaceae</taxon>
        <taxon>Mycena</taxon>
    </lineage>
</organism>
<protein>
    <submittedName>
        <fullName evidence="1">Uncharacterized protein</fullName>
    </submittedName>
</protein>
<evidence type="ECO:0000313" key="1">
    <source>
        <dbReference type="EMBL" id="GAT54643.1"/>
    </source>
</evidence>
<accession>A0ABQ0LU63</accession>
<keyword evidence="2" id="KW-1185">Reference proteome</keyword>
<feature type="non-terminal residue" evidence="1">
    <location>
        <position position="303"/>
    </location>
</feature>
<reference evidence="1" key="1">
    <citation type="submission" date="2014-09" db="EMBL/GenBank/DDBJ databases">
        <title>Genome sequence of the luminous mushroom Mycena chlorophos for searching fungal bioluminescence genes.</title>
        <authorList>
            <person name="Tanaka Y."/>
            <person name="Kasuga D."/>
            <person name="Oba Y."/>
            <person name="Hase S."/>
            <person name="Sato K."/>
            <person name="Oba Y."/>
            <person name="Sakakibara Y."/>
        </authorList>
    </citation>
    <scope>NUCLEOTIDE SEQUENCE</scope>
</reference>